<evidence type="ECO:0000313" key="2">
    <source>
        <dbReference type="EMBL" id="ELA09104.1"/>
    </source>
</evidence>
<sequence length="183" mass="20843">MSKVSLVVYTVCITILTGCSTVHLPKRYPDKSYSYSTPHSQTSYSQISKDAEFDRAYASLSDENRRLINKHVPNSYITTRKELSTHGSTAVKDILEYAQYLEQLKQIEIANRKEKEAKAQAKAQAERDQQQKQKKIQTDLAKKVDCNLFDLTDFIPGIGWLKGLSKVKRLNKIAEAQKRGLCK</sequence>
<dbReference type="PATRIC" id="fig|1230338.3.peg.400"/>
<keyword evidence="3" id="KW-1185">Reference proteome</keyword>
<evidence type="ECO:0000313" key="3">
    <source>
        <dbReference type="Proteomes" id="UP000023795"/>
    </source>
</evidence>
<protein>
    <recommendedName>
        <fullName evidence="4">Lipoprotein</fullName>
    </recommendedName>
</protein>
<reference evidence="2 3" key="1">
    <citation type="journal article" date="2013" name="Genome Announc.">
        <title>Genome Sequence of Moraxella macacae 0408225, a Novel Bacterial Species Isolated from a Cynomolgus Macaque with Epistaxis.</title>
        <authorList>
            <person name="Ladner J.T."/>
            <person name="Whitehouse C.A."/>
            <person name="Koroleva G.I."/>
            <person name="Palacios G.F."/>
        </authorList>
    </citation>
    <scope>NUCLEOTIDE SEQUENCE [LARGE SCALE GENOMIC DNA]</scope>
    <source>
        <strain evidence="2 3">0408225</strain>
    </source>
</reference>
<keyword evidence="1" id="KW-0175">Coiled coil</keyword>
<dbReference type="PROSITE" id="PS51257">
    <property type="entry name" value="PROKAR_LIPOPROTEIN"/>
    <property type="match status" value="1"/>
</dbReference>
<organism evidence="2 3">
    <name type="scientific">Moraxella macacae 0408225</name>
    <dbReference type="NCBI Taxonomy" id="1230338"/>
    <lineage>
        <taxon>Bacteria</taxon>
        <taxon>Pseudomonadati</taxon>
        <taxon>Pseudomonadota</taxon>
        <taxon>Gammaproteobacteria</taxon>
        <taxon>Moraxellales</taxon>
        <taxon>Moraxellaceae</taxon>
        <taxon>Moraxella</taxon>
    </lineage>
</organism>
<dbReference type="EMBL" id="ANIN01000001">
    <property type="protein sequence ID" value="ELA09104.1"/>
    <property type="molecule type" value="Genomic_DNA"/>
</dbReference>
<evidence type="ECO:0008006" key="4">
    <source>
        <dbReference type="Google" id="ProtNLM"/>
    </source>
</evidence>
<accession>L2F7S8</accession>
<comment type="caution">
    <text evidence="2">The sequence shown here is derived from an EMBL/GenBank/DDBJ whole genome shotgun (WGS) entry which is preliminary data.</text>
</comment>
<gene>
    <name evidence="2" type="ORF">MOMA_01815</name>
</gene>
<name>L2F7S8_9GAMM</name>
<evidence type="ECO:0000256" key="1">
    <source>
        <dbReference type="SAM" id="Coils"/>
    </source>
</evidence>
<dbReference type="AlphaFoldDB" id="L2F7S8"/>
<proteinExistence type="predicted"/>
<dbReference type="Proteomes" id="UP000023795">
    <property type="component" value="Unassembled WGS sequence"/>
</dbReference>
<dbReference type="RefSeq" id="WP_009766924.1">
    <property type="nucleotide sequence ID" value="NZ_ANIN01000001.1"/>
</dbReference>
<feature type="coiled-coil region" evidence="1">
    <location>
        <begin position="97"/>
        <end position="135"/>
    </location>
</feature>